<reference evidence="1 2" key="1">
    <citation type="submission" date="2019-03" db="EMBL/GenBank/DDBJ databases">
        <title>Genomic Encyclopedia of Type Strains, Phase IV (KMG-IV): sequencing the most valuable type-strain genomes for metagenomic binning, comparative biology and taxonomic classification.</title>
        <authorList>
            <person name="Goeker M."/>
        </authorList>
    </citation>
    <scope>NUCLEOTIDE SEQUENCE [LARGE SCALE GENOMIC DNA]</scope>
    <source>
        <strain evidence="1 2">DSM 15534</strain>
    </source>
</reference>
<evidence type="ECO:0000313" key="2">
    <source>
        <dbReference type="Proteomes" id="UP000294702"/>
    </source>
</evidence>
<dbReference type="EMBL" id="SMFT01000001">
    <property type="protein sequence ID" value="TCK01976.1"/>
    <property type="molecule type" value="Genomic_DNA"/>
</dbReference>
<dbReference type="RefSeq" id="WP_132689032.1">
    <property type="nucleotide sequence ID" value="NZ_SMFT01000001.1"/>
</dbReference>
<dbReference type="AlphaFoldDB" id="A0A4V2PCN5"/>
<protein>
    <submittedName>
        <fullName evidence="1">Uncharacterized protein DUF721</fullName>
    </submittedName>
</protein>
<evidence type="ECO:0000313" key="1">
    <source>
        <dbReference type="EMBL" id="TCK01976.1"/>
    </source>
</evidence>
<dbReference type="OrthoDB" id="5683143at2"/>
<dbReference type="Pfam" id="PF05258">
    <property type="entry name" value="DciA"/>
    <property type="match status" value="1"/>
</dbReference>
<proteinExistence type="predicted"/>
<gene>
    <name evidence="1" type="ORF">EV694_0622</name>
</gene>
<keyword evidence="2" id="KW-1185">Reference proteome</keyword>
<organism evidence="1 2">
    <name type="scientific">Volucribacter psittacicida</name>
    <dbReference type="NCBI Taxonomy" id="203482"/>
    <lineage>
        <taxon>Bacteria</taxon>
        <taxon>Pseudomonadati</taxon>
        <taxon>Pseudomonadota</taxon>
        <taxon>Gammaproteobacteria</taxon>
        <taxon>Pasteurellales</taxon>
        <taxon>Pasteurellaceae</taxon>
        <taxon>Volucribacter</taxon>
    </lineage>
</organism>
<comment type="caution">
    <text evidence="1">The sequence shown here is derived from an EMBL/GenBank/DDBJ whole genome shotgun (WGS) entry which is preliminary data.</text>
</comment>
<dbReference type="InterPro" id="IPR007922">
    <property type="entry name" value="DciA-like"/>
</dbReference>
<accession>A0A4V2PCN5</accession>
<name>A0A4V2PCN5_9PAST</name>
<sequence>MRNKKMMNITGVLENSSLAKIMQRGLFLSQLNQQIQGLFPAQFRYQFRIANIQSHQLCLEAKNASVRQALLFKQQDLLKQIQQHNPQITQLVVRINPELGNK</sequence>
<dbReference type="Proteomes" id="UP000294702">
    <property type="component" value="Unassembled WGS sequence"/>
</dbReference>